<sequence length="186" mass="21169">CQRKVSPSILLINDKCIGQPLLIPILFHYHLQETTASWSDRRRPDWLPVTTSGSSIKTHKLSGVLRVLSLLFVSNWLDIFVPIRGVFMKRRHACALEMDSKHLKSDVRHTLNVRSHDAEYRREPSCDNANAATAMFFGLFAKLCYKRANGNCGIWRDVNATNTFYSGSKDTKNFQGNIKMLNTANL</sequence>
<feature type="non-terminal residue" evidence="1">
    <location>
        <position position="1"/>
    </location>
</feature>
<dbReference type="Proteomes" id="UP001206925">
    <property type="component" value="Unassembled WGS sequence"/>
</dbReference>
<keyword evidence="2" id="KW-1185">Reference proteome</keyword>
<evidence type="ECO:0000313" key="2">
    <source>
        <dbReference type="Proteomes" id="UP001206925"/>
    </source>
</evidence>
<organism evidence="1 2">
    <name type="scientific">Ambrosia artemisiifolia</name>
    <name type="common">Common ragweed</name>
    <dbReference type="NCBI Taxonomy" id="4212"/>
    <lineage>
        <taxon>Eukaryota</taxon>
        <taxon>Viridiplantae</taxon>
        <taxon>Streptophyta</taxon>
        <taxon>Embryophyta</taxon>
        <taxon>Tracheophyta</taxon>
        <taxon>Spermatophyta</taxon>
        <taxon>Magnoliopsida</taxon>
        <taxon>eudicotyledons</taxon>
        <taxon>Gunneridae</taxon>
        <taxon>Pentapetalae</taxon>
        <taxon>asterids</taxon>
        <taxon>campanulids</taxon>
        <taxon>Asterales</taxon>
        <taxon>Asteraceae</taxon>
        <taxon>Asteroideae</taxon>
        <taxon>Heliantheae alliance</taxon>
        <taxon>Heliantheae</taxon>
        <taxon>Ambrosia</taxon>
    </lineage>
</organism>
<proteinExistence type="predicted"/>
<accession>A0AAD5D9H9</accession>
<evidence type="ECO:0000313" key="1">
    <source>
        <dbReference type="EMBL" id="KAI7754596.1"/>
    </source>
</evidence>
<name>A0AAD5D9H9_AMBAR</name>
<reference evidence="1" key="1">
    <citation type="submission" date="2022-06" db="EMBL/GenBank/DDBJ databases">
        <title>Uncovering the hologenomic basis of an extraordinary plant invasion.</title>
        <authorList>
            <person name="Bieker V.C."/>
            <person name="Martin M.D."/>
            <person name="Gilbert T."/>
            <person name="Hodgins K."/>
            <person name="Battlay P."/>
            <person name="Petersen B."/>
            <person name="Wilson J."/>
        </authorList>
    </citation>
    <scope>NUCLEOTIDE SEQUENCE</scope>
    <source>
        <strain evidence="1">AA19_3_7</strain>
        <tissue evidence="1">Leaf</tissue>
    </source>
</reference>
<dbReference type="EMBL" id="JAMZMK010003020">
    <property type="protein sequence ID" value="KAI7754596.1"/>
    <property type="molecule type" value="Genomic_DNA"/>
</dbReference>
<dbReference type="AlphaFoldDB" id="A0AAD5D9H9"/>
<comment type="caution">
    <text evidence="1">The sequence shown here is derived from an EMBL/GenBank/DDBJ whole genome shotgun (WGS) entry which is preliminary data.</text>
</comment>
<protein>
    <submittedName>
        <fullName evidence="1">Uncharacterized protein</fullName>
    </submittedName>
</protein>
<gene>
    <name evidence="1" type="ORF">M8C21_003724</name>
</gene>